<accession>G4ZZF3</accession>
<dbReference type="GO" id="GO:0003677">
    <property type="term" value="F:DNA binding"/>
    <property type="evidence" value="ECO:0007669"/>
    <property type="project" value="InterPro"/>
</dbReference>
<feature type="region of interest" description="Disordered" evidence="1">
    <location>
        <begin position="200"/>
        <end position="230"/>
    </location>
</feature>
<dbReference type="Gene3D" id="1.10.443.10">
    <property type="entry name" value="Intergrase catalytic core"/>
    <property type="match status" value="1"/>
</dbReference>
<sequence>MDRFGHYLATNDARVNSDYQDAVLTCLMWHCFGRSSDLGYLRKQHVSVSVDGVFYLRLLRVKTAEEQGLTLIPDKEDFLTCPLHSLAVALVMQAAPCAALLSQLPELVATSEEPLDPGVPLQALLEAEPATLRVALMPPSPAVAAPVPAPSPVPSCSSSPQPASTEAQVSSTTMASAGEKTCGEDGVQAYVNRLLKRVAEPAGATTDLTSHSFRRGGAQHANGDDRLAAQ</sequence>
<keyword evidence="3" id="KW-1185">Reference proteome</keyword>
<feature type="compositionally biased region" description="Low complexity" evidence="1">
    <location>
        <begin position="154"/>
        <end position="164"/>
    </location>
</feature>
<dbReference type="AlphaFoldDB" id="G4ZZF3"/>
<evidence type="ECO:0000313" key="2">
    <source>
        <dbReference type="EMBL" id="EGZ10353.1"/>
    </source>
</evidence>
<dbReference type="STRING" id="1094619.G4ZZF3"/>
<feature type="compositionally biased region" description="Polar residues" evidence="1">
    <location>
        <begin position="165"/>
        <end position="175"/>
    </location>
</feature>
<dbReference type="RefSeq" id="XP_009533098.1">
    <property type="nucleotide sequence ID" value="XM_009534803.1"/>
</dbReference>
<dbReference type="GO" id="GO:0006310">
    <property type="term" value="P:DNA recombination"/>
    <property type="evidence" value="ECO:0007669"/>
    <property type="project" value="InterPro"/>
</dbReference>
<dbReference type="EMBL" id="JH159158">
    <property type="protein sequence ID" value="EGZ10353.1"/>
    <property type="molecule type" value="Genomic_DNA"/>
</dbReference>
<evidence type="ECO:0000313" key="3">
    <source>
        <dbReference type="Proteomes" id="UP000002640"/>
    </source>
</evidence>
<organism evidence="2 3">
    <name type="scientific">Phytophthora sojae (strain P6497)</name>
    <name type="common">Soybean stem and root rot agent</name>
    <name type="synonym">Phytophthora megasperma f. sp. glycines</name>
    <dbReference type="NCBI Taxonomy" id="1094619"/>
    <lineage>
        <taxon>Eukaryota</taxon>
        <taxon>Sar</taxon>
        <taxon>Stramenopiles</taxon>
        <taxon>Oomycota</taxon>
        <taxon>Peronosporomycetes</taxon>
        <taxon>Peronosporales</taxon>
        <taxon>Peronosporaceae</taxon>
        <taxon>Phytophthora</taxon>
    </lineage>
</organism>
<dbReference type="KEGG" id="psoj:PHYSODRAFT_260744"/>
<feature type="region of interest" description="Disordered" evidence="1">
    <location>
        <begin position="144"/>
        <end position="181"/>
    </location>
</feature>
<name>G4ZZF3_PHYSP</name>
<dbReference type="GO" id="GO:0015074">
    <property type="term" value="P:DNA integration"/>
    <property type="evidence" value="ECO:0007669"/>
    <property type="project" value="InterPro"/>
</dbReference>
<protein>
    <submittedName>
        <fullName evidence="2">Uncharacterized protein</fullName>
    </submittedName>
</protein>
<dbReference type="InParanoid" id="G4ZZF3"/>
<dbReference type="GeneID" id="20639217"/>
<dbReference type="Proteomes" id="UP000002640">
    <property type="component" value="Unassembled WGS sequence"/>
</dbReference>
<reference evidence="2 3" key="1">
    <citation type="journal article" date="2006" name="Science">
        <title>Phytophthora genome sequences uncover evolutionary origins and mechanisms of pathogenesis.</title>
        <authorList>
            <person name="Tyler B.M."/>
            <person name="Tripathy S."/>
            <person name="Zhang X."/>
            <person name="Dehal P."/>
            <person name="Jiang R.H."/>
            <person name="Aerts A."/>
            <person name="Arredondo F.D."/>
            <person name="Baxter L."/>
            <person name="Bensasson D."/>
            <person name="Beynon J.L."/>
            <person name="Chapman J."/>
            <person name="Damasceno C.M."/>
            <person name="Dorrance A.E."/>
            <person name="Dou D."/>
            <person name="Dickerman A.W."/>
            <person name="Dubchak I.L."/>
            <person name="Garbelotto M."/>
            <person name="Gijzen M."/>
            <person name="Gordon S.G."/>
            <person name="Govers F."/>
            <person name="Grunwald N.J."/>
            <person name="Huang W."/>
            <person name="Ivors K.L."/>
            <person name="Jones R.W."/>
            <person name="Kamoun S."/>
            <person name="Krampis K."/>
            <person name="Lamour K.H."/>
            <person name="Lee M.K."/>
            <person name="McDonald W.H."/>
            <person name="Medina M."/>
            <person name="Meijer H.J."/>
            <person name="Nordberg E.K."/>
            <person name="Maclean D.J."/>
            <person name="Ospina-Giraldo M.D."/>
            <person name="Morris P.F."/>
            <person name="Phuntumart V."/>
            <person name="Putnam N.H."/>
            <person name="Rash S."/>
            <person name="Rose J.K."/>
            <person name="Sakihama Y."/>
            <person name="Salamov A.A."/>
            <person name="Savidor A."/>
            <person name="Scheuring C.F."/>
            <person name="Smith B.M."/>
            <person name="Sobral B.W."/>
            <person name="Terry A."/>
            <person name="Torto-Alalibo T.A."/>
            <person name="Win J."/>
            <person name="Xu Z."/>
            <person name="Zhang H."/>
            <person name="Grigoriev I.V."/>
            <person name="Rokhsar D.S."/>
            <person name="Boore J.L."/>
        </authorList>
    </citation>
    <scope>NUCLEOTIDE SEQUENCE [LARGE SCALE GENOMIC DNA]</scope>
    <source>
        <strain evidence="2 3">P6497</strain>
    </source>
</reference>
<gene>
    <name evidence="2" type="ORF">PHYSODRAFT_260744</name>
</gene>
<dbReference type="InterPro" id="IPR013762">
    <property type="entry name" value="Integrase-like_cat_sf"/>
</dbReference>
<evidence type="ECO:0000256" key="1">
    <source>
        <dbReference type="SAM" id="MobiDB-lite"/>
    </source>
</evidence>
<proteinExistence type="predicted"/>